<evidence type="ECO:0000313" key="4">
    <source>
        <dbReference type="Proteomes" id="UP000509791"/>
    </source>
</evidence>
<feature type="domain" description="Integrase catalytic" evidence="1">
    <location>
        <begin position="3"/>
        <end position="59"/>
    </location>
</feature>
<accession>A0A7U7CA13</accession>
<evidence type="ECO:0000259" key="1">
    <source>
        <dbReference type="Pfam" id="PF13333"/>
    </source>
</evidence>
<evidence type="ECO:0000313" key="3">
    <source>
        <dbReference type="EMBL" id="CAD0152157.1"/>
    </source>
</evidence>
<dbReference type="EMBL" id="LR822027">
    <property type="protein sequence ID" value="CAD0152157.1"/>
    <property type="molecule type" value="Genomic_DNA"/>
</dbReference>
<evidence type="ECO:0000313" key="2">
    <source>
        <dbReference type="EMBL" id="CAD0137233.1"/>
    </source>
</evidence>
<dbReference type="EMBL" id="LR822017">
    <property type="protein sequence ID" value="CAD0137233.1"/>
    <property type="molecule type" value="Genomic_DNA"/>
</dbReference>
<sequence>MKESFFGILKSEMFYAYEVTFQSLEQLEQAIVDYIDYYNKLIKVKLKELSPVQYKTKSFG</sequence>
<gene>
    <name evidence="2" type="ORF">STHERMO_0862</name>
    <name evidence="3" type="ORF">STHERMO_0876</name>
</gene>
<protein>
    <recommendedName>
        <fullName evidence="1">Integrase catalytic domain-containing protein</fullName>
    </recommendedName>
</protein>
<evidence type="ECO:0000313" key="5">
    <source>
        <dbReference type="Proteomes" id="UP000509833"/>
    </source>
</evidence>
<reference evidence="4 5" key="1">
    <citation type="submission" date="2020-06" db="EMBL/GenBank/DDBJ databases">
        <authorList>
            <person name="Chuat V."/>
        </authorList>
    </citation>
    <scope>NUCLEOTIDE SEQUENCE [LARGE SCALE GENOMIC DNA]</scope>
    <source>
        <strain evidence="2">STH_CIRM_336</strain>
        <strain evidence="3">STH_CIRM_998</strain>
    </source>
</reference>
<proteinExistence type="predicted"/>
<dbReference type="Pfam" id="PF13333">
    <property type="entry name" value="rve_2"/>
    <property type="match status" value="1"/>
</dbReference>
<dbReference type="Proteomes" id="UP000509833">
    <property type="component" value="Chromosome"/>
</dbReference>
<dbReference type="GO" id="GO:0015074">
    <property type="term" value="P:DNA integration"/>
    <property type="evidence" value="ECO:0007669"/>
    <property type="project" value="InterPro"/>
</dbReference>
<dbReference type="Proteomes" id="UP000509791">
    <property type="component" value="Chromosome"/>
</dbReference>
<dbReference type="InterPro" id="IPR001584">
    <property type="entry name" value="Integrase_cat-core"/>
</dbReference>
<name>A0A7U7CA13_STRTR</name>
<dbReference type="AlphaFoldDB" id="A0A7U7CA13"/>
<organism evidence="3 4">
    <name type="scientific">Streptococcus thermophilus</name>
    <dbReference type="NCBI Taxonomy" id="1308"/>
    <lineage>
        <taxon>Bacteria</taxon>
        <taxon>Bacillati</taxon>
        <taxon>Bacillota</taxon>
        <taxon>Bacilli</taxon>
        <taxon>Lactobacillales</taxon>
        <taxon>Streptococcaceae</taxon>
        <taxon>Streptococcus</taxon>
    </lineage>
</organism>